<dbReference type="OrthoDB" id="364348at2759"/>
<dbReference type="PROSITE" id="PS50192">
    <property type="entry name" value="T_SNARE"/>
    <property type="match status" value="1"/>
</dbReference>
<comment type="similarity">
    <text evidence="1">Belongs to the syntaxin family.</text>
</comment>
<keyword evidence="2" id="KW-0532">Neurotransmitter transport</keyword>
<dbReference type="InterPro" id="IPR000727">
    <property type="entry name" value="T_SNARE_dom"/>
</dbReference>
<dbReference type="Pfam" id="PF05739">
    <property type="entry name" value="SNARE"/>
    <property type="match status" value="1"/>
</dbReference>
<dbReference type="Gene3D" id="1.20.58.70">
    <property type="match status" value="1"/>
</dbReference>
<keyword evidence="2" id="KW-0813">Transport</keyword>
<dbReference type="GO" id="GO:0006906">
    <property type="term" value="P:vesicle fusion"/>
    <property type="evidence" value="ECO:0007669"/>
    <property type="project" value="TreeGrafter"/>
</dbReference>
<name>A0A9P0EZG7_BEMTA</name>
<feature type="coiled-coil region" evidence="3">
    <location>
        <begin position="163"/>
        <end position="194"/>
    </location>
</feature>
<dbReference type="EMBL" id="OU963863">
    <property type="protein sequence ID" value="CAH0385568.1"/>
    <property type="molecule type" value="Genomic_DNA"/>
</dbReference>
<accession>A0A9P0EZG7</accession>
<evidence type="ECO:0000256" key="4">
    <source>
        <dbReference type="SAM" id="MobiDB-lite"/>
    </source>
</evidence>
<dbReference type="GO" id="GO:0008021">
    <property type="term" value="C:synaptic vesicle"/>
    <property type="evidence" value="ECO:0007669"/>
    <property type="project" value="TreeGrafter"/>
</dbReference>
<dbReference type="AlphaFoldDB" id="A0A9P0EZG7"/>
<evidence type="ECO:0000256" key="3">
    <source>
        <dbReference type="SAM" id="Coils"/>
    </source>
</evidence>
<dbReference type="Proteomes" id="UP001152759">
    <property type="component" value="Chromosome 2"/>
</dbReference>
<dbReference type="GO" id="GO:0000149">
    <property type="term" value="F:SNARE binding"/>
    <property type="evidence" value="ECO:0007669"/>
    <property type="project" value="TreeGrafter"/>
</dbReference>
<sequence>MDSGNYGPSSYNSTGYGREKDFQKVAHTIGTNIQKISQNVSSMKKMVSQLGTPQDSANSRQKLHQIQHYTQQLVKDTSENIKELADIPIPPLEQRQCKMQKDRLFDEFTTVLNAFRETQKKTLQKESEELKKGRADSVSIKIPGPPSNDDPFRESRHSNLIELRDSNSERMQAQRQLEIDEEELRMQIEQEKAIRQLEGEISDANQIFKELAVLVHSQGEIVDSIEAHVENTGINVQQGANHLREASRLSNKLRRQKCLCYSIIGTFTFVMILVFILWSRD</sequence>
<dbReference type="InterPro" id="IPR010989">
    <property type="entry name" value="SNARE"/>
</dbReference>
<dbReference type="KEGG" id="btab:109039587"/>
<dbReference type="FunFam" id="1.20.58.70:FF:000006">
    <property type="entry name" value="Syntaxin 7"/>
    <property type="match status" value="1"/>
</dbReference>
<dbReference type="SUPFAM" id="SSF47661">
    <property type="entry name" value="t-snare proteins"/>
    <property type="match status" value="1"/>
</dbReference>
<feature type="transmembrane region" description="Helical" evidence="5">
    <location>
        <begin position="258"/>
        <end position="278"/>
    </location>
</feature>
<evidence type="ECO:0000313" key="8">
    <source>
        <dbReference type="Proteomes" id="UP001152759"/>
    </source>
</evidence>
<evidence type="ECO:0000259" key="6">
    <source>
        <dbReference type="PROSITE" id="PS50192"/>
    </source>
</evidence>
<dbReference type="PANTHER" id="PTHR19957:SF411">
    <property type="entry name" value="LD23667P"/>
    <property type="match status" value="1"/>
</dbReference>
<dbReference type="Gene3D" id="1.20.5.110">
    <property type="match status" value="1"/>
</dbReference>
<keyword evidence="5" id="KW-1133">Transmembrane helix</keyword>
<evidence type="ECO:0000256" key="2">
    <source>
        <dbReference type="ARBA" id="ARBA00022775"/>
    </source>
</evidence>
<keyword evidence="8" id="KW-1185">Reference proteome</keyword>
<dbReference type="SMART" id="SM00397">
    <property type="entry name" value="t_SNARE"/>
    <property type="match status" value="1"/>
</dbReference>
<reference evidence="7" key="1">
    <citation type="submission" date="2021-12" db="EMBL/GenBank/DDBJ databases">
        <authorList>
            <person name="King R."/>
        </authorList>
    </citation>
    <scope>NUCLEOTIDE SEQUENCE</scope>
</reference>
<keyword evidence="5" id="KW-0472">Membrane</keyword>
<keyword evidence="5" id="KW-0812">Transmembrane</keyword>
<feature type="region of interest" description="Disordered" evidence="4">
    <location>
        <begin position="129"/>
        <end position="154"/>
    </location>
</feature>
<organism evidence="7 8">
    <name type="scientific">Bemisia tabaci</name>
    <name type="common">Sweetpotato whitefly</name>
    <name type="synonym">Aleurodes tabaci</name>
    <dbReference type="NCBI Taxonomy" id="7038"/>
    <lineage>
        <taxon>Eukaryota</taxon>
        <taxon>Metazoa</taxon>
        <taxon>Ecdysozoa</taxon>
        <taxon>Arthropoda</taxon>
        <taxon>Hexapoda</taxon>
        <taxon>Insecta</taxon>
        <taxon>Pterygota</taxon>
        <taxon>Neoptera</taxon>
        <taxon>Paraneoptera</taxon>
        <taxon>Hemiptera</taxon>
        <taxon>Sternorrhyncha</taxon>
        <taxon>Aleyrodoidea</taxon>
        <taxon>Aleyrodidae</taxon>
        <taxon>Aleyrodinae</taxon>
        <taxon>Bemisia</taxon>
    </lineage>
</organism>
<dbReference type="GO" id="GO:0006836">
    <property type="term" value="P:neurotransmitter transport"/>
    <property type="evidence" value="ECO:0007669"/>
    <property type="project" value="UniProtKB-KW"/>
</dbReference>
<feature type="domain" description="T-SNARE coiled-coil homology" evidence="6">
    <location>
        <begin position="184"/>
        <end position="246"/>
    </location>
</feature>
<dbReference type="GO" id="GO:0005484">
    <property type="term" value="F:SNAP receptor activity"/>
    <property type="evidence" value="ECO:0007669"/>
    <property type="project" value="TreeGrafter"/>
</dbReference>
<dbReference type="GO" id="GO:0031201">
    <property type="term" value="C:SNARE complex"/>
    <property type="evidence" value="ECO:0007669"/>
    <property type="project" value="TreeGrafter"/>
</dbReference>
<dbReference type="Pfam" id="PF14523">
    <property type="entry name" value="Syntaxin_2"/>
    <property type="match status" value="1"/>
</dbReference>
<dbReference type="GO" id="GO:0006886">
    <property type="term" value="P:intracellular protein transport"/>
    <property type="evidence" value="ECO:0007669"/>
    <property type="project" value="TreeGrafter"/>
</dbReference>
<gene>
    <name evidence="7" type="ORF">BEMITA_LOCUS4784</name>
</gene>
<dbReference type="PANTHER" id="PTHR19957">
    <property type="entry name" value="SYNTAXIN"/>
    <property type="match status" value="1"/>
</dbReference>
<protein>
    <recommendedName>
        <fullName evidence="6">t-SNARE coiled-coil homology domain-containing protein</fullName>
    </recommendedName>
</protein>
<dbReference type="InterPro" id="IPR006011">
    <property type="entry name" value="Syntaxin_N"/>
</dbReference>
<dbReference type="GO" id="GO:0048278">
    <property type="term" value="P:vesicle docking"/>
    <property type="evidence" value="ECO:0007669"/>
    <property type="project" value="TreeGrafter"/>
</dbReference>
<proteinExistence type="inferred from homology"/>
<dbReference type="CDD" id="cd15847">
    <property type="entry name" value="SNARE_syntaxin7_like"/>
    <property type="match status" value="1"/>
</dbReference>
<evidence type="ECO:0000313" key="7">
    <source>
        <dbReference type="EMBL" id="CAH0385568.1"/>
    </source>
</evidence>
<evidence type="ECO:0000256" key="5">
    <source>
        <dbReference type="SAM" id="Phobius"/>
    </source>
</evidence>
<keyword evidence="3" id="KW-0175">Coiled coil</keyword>
<evidence type="ECO:0000256" key="1">
    <source>
        <dbReference type="ARBA" id="ARBA00009063"/>
    </source>
</evidence>
<dbReference type="SMART" id="SM00503">
    <property type="entry name" value="SynN"/>
    <property type="match status" value="1"/>
</dbReference>
<dbReference type="InterPro" id="IPR045242">
    <property type="entry name" value="Syntaxin"/>
</dbReference>